<evidence type="ECO:0000313" key="4">
    <source>
        <dbReference type="Proteomes" id="UP000282423"/>
    </source>
</evidence>
<dbReference type="RefSeq" id="WP_121126884.1">
    <property type="nucleotide sequence ID" value="NZ_RBWS01000025.1"/>
</dbReference>
<dbReference type="AlphaFoldDB" id="A0A420VRB7"/>
<dbReference type="GO" id="GO:0000271">
    <property type="term" value="P:polysaccharide biosynthetic process"/>
    <property type="evidence" value="ECO:0007669"/>
    <property type="project" value="TreeGrafter"/>
</dbReference>
<proteinExistence type="predicted"/>
<dbReference type="InterPro" id="IPR050879">
    <property type="entry name" value="Acyltransferase_3"/>
</dbReference>
<dbReference type="PANTHER" id="PTHR23028">
    <property type="entry name" value="ACETYLTRANSFERASE"/>
    <property type="match status" value="1"/>
</dbReference>
<dbReference type="EMBL" id="RBWS01000025">
    <property type="protein sequence ID" value="RKO68844.1"/>
    <property type="molecule type" value="Genomic_DNA"/>
</dbReference>
<accession>A0A420VRB7</accession>
<keyword evidence="1" id="KW-0812">Transmembrane</keyword>
<organism evidence="3 4">
    <name type="scientific">Sphingobacterium puteale</name>
    <dbReference type="NCBI Taxonomy" id="2420510"/>
    <lineage>
        <taxon>Bacteria</taxon>
        <taxon>Pseudomonadati</taxon>
        <taxon>Bacteroidota</taxon>
        <taxon>Sphingobacteriia</taxon>
        <taxon>Sphingobacteriales</taxon>
        <taxon>Sphingobacteriaceae</taxon>
        <taxon>Sphingobacterium</taxon>
    </lineage>
</organism>
<dbReference type="InterPro" id="IPR002656">
    <property type="entry name" value="Acyl_transf_3_dom"/>
</dbReference>
<dbReference type="OrthoDB" id="290051at2"/>
<keyword evidence="3" id="KW-0808">Transferase</keyword>
<gene>
    <name evidence="3" type="ORF">D7322_24870</name>
</gene>
<dbReference type="PANTHER" id="PTHR23028:SF53">
    <property type="entry name" value="ACYL_TRANSF_3 DOMAIN-CONTAINING PROTEIN"/>
    <property type="match status" value="1"/>
</dbReference>
<feature type="transmembrane region" description="Helical" evidence="1">
    <location>
        <begin position="12"/>
        <end position="29"/>
    </location>
</feature>
<keyword evidence="1" id="KW-1133">Transmembrane helix</keyword>
<dbReference type="GO" id="GO:0016747">
    <property type="term" value="F:acyltransferase activity, transferring groups other than amino-acyl groups"/>
    <property type="evidence" value="ECO:0007669"/>
    <property type="project" value="InterPro"/>
</dbReference>
<evidence type="ECO:0000259" key="2">
    <source>
        <dbReference type="Pfam" id="PF01757"/>
    </source>
</evidence>
<feature type="transmembrane region" description="Helical" evidence="1">
    <location>
        <begin position="320"/>
        <end position="341"/>
    </location>
</feature>
<protein>
    <submittedName>
        <fullName evidence="3">Acyltransferase</fullName>
    </submittedName>
</protein>
<feature type="transmembrane region" description="Helical" evidence="1">
    <location>
        <begin position="35"/>
        <end position="55"/>
    </location>
</feature>
<dbReference type="GO" id="GO:0016020">
    <property type="term" value="C:membrane"/>
    <property type="evidence" value="ECO:0007669"/>
    <property type="project" value="TreeGrafter"/>
</dbReference>
<feature type="transmembrane region" description="Helical" evidence="1">
    <location>
        <begin position="75"/>
        <end position="94"/>
    </location>
</feature>
<dbReference type="Proteomes" id="UP000282423">
    <property type="component" value="Unassembled WGS sequence"/>
</dbReference>
<comment type="caution">
    <text evidence="3">The sequence shown here is derived from an EMBL/GenBank/DDBJ whole genome shotgun (WGS) entry which is preliminary data.</text>
</comment>
<keyword evidence="4" id="KW-1185">Reference proteome</keyword>
<feature type="domain" description="Acyltransferase 3" evidence="2">
    <location>
        <begin position="9"/>
        <end position="335"/>
    </location>
</feature>
<sequence length="356" mass="41986">MLLDNKNIKQLDGIRGISILIVYLSHIGLGHLIPGGFGVTVFFFISGFLIAKLLLHEIQTTHTINFVNFYIRRAFRLYPALLFFSLATVIVLLIHRVPIITAQLGAALFYFENYFYVYFINYQQEHPLWSTFKILWSLSIEEHYYLFYPIMLFWTYKYRAVHILLCTVLLIIPLVFRFYYVIQLKDPALYEKYNYSLTHTRIDSILYGSLLAYLLYKSKYKARIYSVLRTNLILIISLFGLLFTFLWRDEAFRETLRYTIQGICLAPVIVHIVYATQHTIHHSLFANPILVYIGKLSYSIYLFHWLAIPLSTLHFAKYGLQWQLSVTVITVVFSLFSFYKVEMPFVKLRKKFGSNV</sequence>
<feature type="transmembrane region" description="Helical" evidence="1">
    <location>
        <begin position="100"/>
        <end position="120"/>
    </location>
</feature>
<evidence type="ECO:0000313" key="3">
    <source>
        <dbReference type="EMBL" id="RKO68844.1"/>
    </source>
</evidence>
<reference evidence="3 4" key="1">
    <citation type="submission" date="2018-10" db="EMBL/GenBank/DDBJ databases">
        <title>Sphingobacterium sp. M05W1-28.</title>
        <authorList>
            <person name="Cai H."/>
        </authorList>
    </citation>
    <scope>NUCLEOTIDE SEQUENCE [LARGE SCALE GENOMIC DNA]</scope>
    <source>
        <strain evidence="3 4">M05W1-28</strain>
    </source>
</reference>
<dbReference type="Pfam" id="PF01757">
    <property type="entry name" value="Acyl_transf_3"/>
    <property type="match status" value="1"/>
</dbReference>
<feature type="transmembrane region" description="Helical" evidence="1">
    <location>
        <begin position="289"/>
        <end position="308"/>
    </location>
</feature>
<feature type="transmembrane region" description="Helical" evidence="1">
    <location>
        <begin position="258"/>
        <end position="277"/>
    </location>
</feature>
<keyword evidence="3" id="KW-0012">Acyltransferase</keyword>
<name>A0A420VRB7_9SPHI</name>
<feature type="transmembrane region" description="Helical" evidence="1">
    <location>
        <begin position="160"/>
        <end position="180"/>
    </location>
</feature>
<keyword evidence="1" id="KW-0472">Membrane</keyword>
<feature type="transmembrane region" description="Helical" evidence="1">
    <location>
        <begin position="228"/>
        <end position="246"/>
    </location>
</feature>
<evidence type="ECO:0000256" key="1">
    <source>
        <dbReference type="SAM" id="Phobius"/>
    </source>
</evidence>